<gene>
    <name evidence="1" type="ORF">LTRI10_LOCUS47556</name>
</gene>
<dbReference type="EMBL" id="OZ034821">
    <property type="protein sequence ID" value="CAL1407922.1"/>
    <property type="molecule type" value="Genomic_DNA"/>
</dbReference>
<evidence type="ECO:0000313" key="2">
    <source>
        <dbReference type="Proteomes" id="UP001497516"/>
    </source>
</evidence>
<dbReference type="Proteomes" id="UP001497516">
    <property type="component" value="Chromosome 8"/>
</dbReference>
<dbReference type="GO" id="GO:0003723">
    <property type="term" value="F:RNA binding"/>
    <property type="evidence" value="ECO:0007669"/>
    <property type="project" value="InterPro"/>
</dbReference>
<dbReference type="InterPro" id="IPR036430">
    <property type="entry name" value="RNase_T2-like_sf"/>
</dbReference>
<dbReference type="Gene3D" id="3.90.730.10">
    <property type="entry name" value="Ribonuclease T2-like"/>
    <property type="match status" value="1"/>
</dbReference>
<accession>A0AAV2GCJ1</accession>
<evidence type="ECO:0000313" key="1">
    <source>
        <dbReference type="EMBL" id="CAL1407922.1"/>
    </source>
</evidence>
<sequence>MYPLGGIISAIQNAYHETPLLTCSKGALEEVHLCFYKNFQPRDCVASSTLQDSKYSSSSSCPEYVSLPAFTSSSTSNSIWMPEAAAQ</sequence>
<reference evidence="1 2" key="1">
    <citation type="submission" date="2024-04" db="EMBL/GenBank/DDBJ databases">
        <authorList>
            <person name="Fracassetti M."/>
        </authorList>
    </citation>
    <scope>NUCLEOTIDE SEQUENCE [LARGE SCALE GENOMIC DNA]</scope>
</reference>
<dbReference type="SUPFAM" id="SSF55895">
    <property type="entry name" value="Ribonuclease Rh-like"/>
    <property type="match status" value="1"/>
</dbReference>
<proteinExistence type="predicted"/>
<dbReference type="GO" id="GO:0033897">
    <property type="term" value="F:ribonuclease T2 activity"/>
    <property type="evidence" value="ECO:0007669"/>
    <property type="project" value="InterPro"/>
</dbReference>
<dbReference type="AlphaFoldDB" id="A0AAV2GCJ1"/>
<protein>
    <submittedName>
        <fullName evidence="1">Uncharacterized protein</fullName>
    </submittedName>
</protein>
<keyword evidence="2" id="KW-1185">Reference proteome</keyword>
<organism evidence="1 2">
    <name type="scientific">Linum trigynum</name>
    <dbReference type="NCBI Taxonomy" id="586398"/>
    <lineage>
        <taxon>Eukaryota</taxon>
        <taxon>Viridiplantae</taxon>
        <taxon>Streptophyta</taxon>
        <taxon>Embryophyta</taxon>
        <taxon>Tracheophyta</taxon>
        <taxon>Spermatophyta</taxon>
        <taxon>Magnoliopsida</taxon>
        <taxon>eudicotyledons</taxon>
        <taxon>Gunneridae</taxon>
        <taxon>Pentapetalae</taxon>
        <taxon>rosids</taxon>
        <taxon>fabids</taxon>
        <taxon>Malpighiales</taxon>
        <taxon>Linaceae</taxon>
        <taxon>Linum</taxon>
    </lineage>
</organism>
<name>A0AAV2GCJ1_9ROSI</name>